<dbReference type="InterPro" id="IPR001245">
    <property type="entry name" value="Ser-Thr/Tyr_kinase_cat_dom"/>
</dbReference>
<dbReference type="InterPro" id="IPR000719">
    <property type="entry name" value="Prot_kinase_dom"/>
</dbReference>
<evidence type="ECO:0000313" key="9">
    <source>
        <dbReference type="EMBL" id="KAK4492338.1"/>
    </source>
</evidence>
<sequence length="219" mass="24649">MSGTTPWDVPSPPSPDDFLRQILIYSLISSLIFLAIIGVISWYCAKKIRRGLPELEFRAALTPAAPAPGAPVQVMEMDAPTMEKFFQELAQEKPVRFTAQQLYTFTENYSTMLGSGSFGKVYKGQFPGGVKIAVKVLNRGLKENIEEQFMAEVGTIGRTHHINLVRLYGFCYDHVKIESFCLGSRKFLIYQAISRYHLCNKNLVGESRYISRNPRIVSG</sequence>
<evidence type="ECO:0000256" key="1">
    <source>
        <dbReference type="ARBA" id="ARBA00004167"/>
    </source>
</evidence>
<evidence type="ECO:0000256" key="7">
    <source>
        <dbReference type="SAM" id="Phobius"/>
    </source>
</evidence>
<accession>A0ABR0DU01</accession>
<dbReference type="SUPFAM" id="SSF56112">
    <property type="entry name" value="Protein kinase-like (PK-like)"/>
    <property type="match status" value="1"/>
</dbReference>
<dbReference type="PROSITE" id="PS50011">
    <property type="entry name" value="PROTEIN_KINASE_DOM"/>
    <property type="match status" value="1"/>
</dbReference>
<dbReference type="InterPro" id="IPR011009">
    <property type="entry name" value="Kinase-like_dom_sf"/>
</dbReference>
<evidence type="ECO:0000256" key="6">
    <source>
        <dbReference type="PROSITE-ProRule" id="PRU10141"/>
    </source>
</evidence>
<dbReference type="PANTHER" id="PTHR47974">
    <property type="entry name" value="OS07G0415500 PROTEIN"/>
    <property type="match status" value="1"/>
</dbReference>
<dbReference type="Proteomes" id="UP001291926">
    <property type="component" value="Unassembled WGS sequence"/>
</dbReference>
<proteinExistence type="predicted"/>
<feature type="transmembrane region" description="Helical" evidence="7">
    <location>
        <begin position="22"/>
        <end position="45"/>
    </location>
</feature>
<keyword evidence="6" id="KW-0547">Nucleotide-binding</keyword>
<keyword evidence="4 7" id="KW-1133">Transmembrane helix</keyword>
<feature type="domain" description="Protein kinase" evidence="8">
    <location>
        <begin position="107"/>
        <end position="219"/>
    </location>
</feature>
<dbReference type="Pfam" id="PF07714">
    <property type="entry name" value="PK_Tyr_Ser-Thr"/>
    <property type="match status" value="1"/>
</dbReference>
<protein>
    <recommendedName>
        <fullName evidence="8">Protein kinase domain-containing protein</fullName>
    </recommendedName>
</protein>
<dbReference type="PANTHER" id="PTHR47974:SF9">
    <property type="entry name" value="RECEPTOR-LIKE SERINE_THREONINE-PROTEIN KINASE"/>
    <property type="match status" value="1"/>
</dbReference>
<keyword evidence="5 7" id="KW-0472">Membrane</keyword>
<gene>
    <name evidence="9" type="ORF">RD792_003142</name>
</gene>
<comment type="subcellular location">
    <subcellularLocation>
        <location evidence="1">Membrane</location>
        <topology evidence="1">Single-pass membrane protein</topology>
    </subcellularLocation>
</comment>
<keyword evidence="3" id="KW-0732">Signal</keyword>
<evidence type="ECO:0000256" key="2">
    <source>
        <dbReference type="ARBA" id="ARBA00022692"/>
    </source>
</evidence>
<reference evidence="9 10" key="1">
    <citation type="journal article" date="2023" name="bioRxiv">
        <title>Genome report: Whole genome sequence and annotation of Penstemon davidsonii.</title>
        <authorList>
            <person name="Ostevik K.L."/>
            <person name="Alabady M."/>
            <person name="Zhang M."/>
            <person name="Rausher M.D."/>
        </authorList>
    </citation>
    <scope>NUCLEOTIDE SEQUENCE [LARGE SCALE GENOMIC DNA]</scope>
    <source>
        <strain evidence="9">DNT005</strain>
        <tissue evidence="9">Whole leaf</tissue>
    </source>
</reference>
<dbReference type="InterPro" id="IPR017441">
    <property type="entry name" value="Protein_kinase_ATP_BS"/>
</dbReference>
<dbReference type="PROSITE" id="PS00107">
    <property type="entry name" value="PROTEIN_KINASE_ATP"/>
    <property type="match status" value="1"/>
</dbReference>
<feature type="binding site" evidence="6">
    <location>
        <position position="135"/>
    </location>
    <ligand>
        <name>ATP</name>
        <dbReference type="ChEBI" id="CHEBI:30616"/>
    </ligand>
</feature>
<keyword evidence="10" id="KW-1185">Reference proteome</keyword>
<comment type="caution">
    <text evidence="9">The sequence shown here is derived from an EMBL/GenBank/DDBJ whole genome shotgun (WGS) entry which is preliminary data.</text>
</comment>
<organism evidence="9 10">
    <name type="scientific">Penstemon davidsonii</name>
    <dbReference type="NCBI Taxonomy" id="160366"/>
    <lineage>
        <taxon>Eukaryota</taxon>
        <taxon>Viridiplantae</taxon>
        <taxon>Streptophyta</taxon>
        <taxon>Embryophyta</taxon>
        <taxon>Tracheophyta</taxon>
        <taxon>Spermatophyta</taxon>
        <taxon>Magnoliopsida</taxon>
        <taxon>eudicotyledons</taxon>
        <taxon>Gunneridae</taxon>
        <taxon>Pentapetalae</taxon>
        <taxon>asterids</taxon>
        <taxon>lamiids</taxon>
        <taxon>Lamiales</taxon>
        <taxon>Plantaginaceae</taxon>
        <taxon>Cheloneae</taxon>
        <taxon>Penstemon</taxon>
    </lineage>
</organism>
<evidence type="ECO:0000259" key="8">
    <source>
        <dbReference type="PROSITE" id="PS50011"/>
    </source>
</evidence>
<keyword evidence="6" id="KW-0067">ATP-binding</keyword>
<evidence type="ECO:0000313" key="10">
    <source>
        <dbReference type="Proteomes" id="UP001291926"/>
    </source>
</evidence>
<evidence type="ECO:0000256" key="5">
    <source>
        <dbReference type="ARBA" id="ARBA00023136"/>
    </source>
</evidence>
<dbReference type="Gene3D" id="3.30.200.20">
    <property type="entry name" value="Phosphorylase Kinase, domain 1"/>
    <property type="match status" value="1"/>
</dbReference>
<evidence type="ECO:0000256" key="3">
    <source>
        <dbReference type="ARBA" id="ARBA00022729"/>
    </source>
</evidence>
<evidence type="ECO:0000256" key="4">
    <source>
        <dbReference type="ARBA" id="ARBA00022989"/>
    </source>
</evidence>
<keyword evidence="2 7" id="KW-0812">Transmembrane</keyword>
<name>A0ABR0DU01_9LAMI</name>
<dbReference type="EMBL" id="JAYDYQ010001087">
    <property type="protein sequence ID" value="KAK4492338.1"/>
    <property type="molecule type" value="Genomic_DNA"/>
</dbReference>